<proteinExistence type="predicted"/>
<dbReference type="RefSeq" id="WP_185906265.1">
    <property type="nucleotide sequence ID" value="NZ_JACMSE010000015.1"/>
</dbReference>
<dbReference type="AlphaFoldDB" id="A0A842JJE1"/>
<name>A0A842JJE1_9ACTN</name>
<dbReference type="EMBL" id="JACMSE010000015">
    <property type="protein sequence ID" value="MBC2890591.1"/>
    <property type="molecule type" value="Genomic_DNA"/>
</dbReference>
<organism evidence="1 2">
    <name type="scientific">Gordonibacter massiliensis</name>
    <name type="common">ex Traore et al. 2017</name>
    <dbReference type="NCBI Taxonomy" id="1841863"/>
    <lineage>
        <taxon>Bacteria</taxon>
        <taxon>Bacillati</taxon>
        <taxon>Actinomycetota</taxon>
        <taxon>Coriobacteriia</taxon>
        <taxon>Eggerthellales</taxon>
        <taxon>Eggerthellaceae</taxon>
        <taxon>Gordonibacter</taxon>
    </lineage>
</organism>
<accession>A0A842JJE1</accession>
<evidence type="ECO:0000313" key="2">
    <source>
        <dbReference type="Proteomes" id="UP000587396"/>
    </source>
</evidence>
<keyword evidence="2" id="KW-1185">Reference proteome</keyword>
<gene>
    <name evidence="1" type="ORF">H7313_14740</name>
</gene>
<protein>
    <submittedName>
        <fullName evidence="1">Uncharacterized protein</fullName>
    </submittedName>
</protein>
<reference evidence="1 2" key="1">
    <citation type="submission" date="2020-08" db="EMBL/GenBank/DDBJ databases">
        <authorList>
            <person name="Liu C."/>
            <person name="Sun Q."/>
        </authorList>
    </citation>
    <scope>NUCLEOTIDE SEQUENCE [LARGE SCALE GENOMIC DNA]</scope>
    <source>
        <strain evidence="1 2">N22</strain>
    </source>
</reference>
<comment type="caution">
    <text evidence="1">The sequence shown here is derived from an EMBL/GenBank/DDBJ whole genome shotgun (WGS) entry which is preliminary data.</text>
</comment>
<sequence>MRSKIAKGESFIVIGVAAALIAICVAGLGSFLAHAEGAEADTVHDEALPTADLTLTDEVTAPEGLTVKVDTRGIDLPEDAVSAQYAAALAADIAERSFNLLPSGRCAVSLRDSATTLDEDYFGFAGLYWNVELETENGLIRTSISASTGVDFQSNLVLRGKTDWQWFDTWNSDEGGSGYYGTEQELVAQYEEIVEKYGEDYGKPLMTEDEIAYVHDMKRAAMMENAASWVDLPHAEKAIELVNDRGIGNGATAVSARTLMNGGSSSIGSIYVVEVTLDDGTYLFVNVGEESLELSGYQRSATDLPTLMYG</sequence>
<dbReference type="Proteomes" id="UP000587396">
    <property type="component" value="Unassembled WGS sequence"/>
</dbReference>
<evidence type="ECO:0000313" key="1">
    <source>
        <dbReference type="EMBL" id="MBC2890591.1"/>
    </source>
</evidence>